<organism evidence="1 2">
    <name type="scientific">Orbilia blumenaviensis</name>
    <dbReference type="NCBI Taxonomy" id="1796055"/>
    <lineage>
        <taxon>Eukaryota</taxon>
        <taxon>Fungi</taxon>
        <taxon>Dikarya</taxon>
        <taxon>Ascomycota</taxon>
        <taxon>Pezizomycotina</taxon>
        <taxon>Orbiliomycetes</taxon>
        <taxon>Orbiliales</taxon>
        <taxon>Orbiliaceae</taxon>
        <taxon>Orbilia</taxon>
    </lineage>
</organism>
<name>A0AAV9VIW1_9PEZI</name>
<dbReference type="Proteomes" id="UP001373714">
    <property type="component" value="Unassembled WGS sequence"/>
</dbReference>
<dbReference type="EMBL" id="JAVHNS010000002">
    <property type="protein sequence ID" value="KAK6361146.1"/>
    <property type="molecule type" value="Genomic_DNA"/>
</dbReference>
<keyword evidence="2" id="KW-1185">Reference proteome</keyword>
<accession>A0AAV9VIW1</accession>
<comment type="caution">
    <text evidence="1">The sequence shown here is derived from an EMBL/GenBank/DDBJ whole genome shotgun (WGS) entry which is preliminary data.</text>
</comment>
<proteinExistence type="predicted"/>
<evidence type="ECO:0000313" key="1">
    <source>
        <dbReference type="EMBL" id="KAK6361146.1"/>
    </source>
</evidence>
<evidence type="ECO:0000313" key="2">
    <source>
        <dbReference type="Proteomes" id="UP001373714"/>
    </source>
</evidence>
<protein>
    <submittedName>
        <fullName evidence="1">Uncharacterized protein</fullName>
    </submittedName>
</protein>
<dbReference type="AlphaFoldDB" id="A0AAV9VIW1"/>
<sequence>MRVDQESDGMETRAGILQNIYVLKTVWGAEKIASRISLIEDKMAFAEKAHEKSLRGRAVSHKISFSVIRGGISLEALCSEVLRYQAQSKGIPIKRGCELTYVTRGSALITDDDSEVIFLSERPVKRQRATEEIDLPSDD</sequence>
<gene>
    <name evidence="1" type="ORF">TWF730_004890</name>
</gene>
<reference evidence="1 2" key="1">
    <citation type="submission" date="2019-10" db="EMBL/GenBank/DDBJ databases">
        <authorList>
            <person name="Palmer J.M."/>
        </authorList>
    </citation>
    <scope>NUCLEOTIDE SEQUENCE [LARGE SCALE GENOMIC DNA]</scope>
    <source>
        <strain evidence="1 2">TWF730</strain>
    </source>
</reference>